<dbReference type="RefSeq" id="WP_204804292.1">
    <property type="nucleotide sequence ID" value="NZ_JACSNX010000011.1"/>
</dbReference>
<dbReference type="EMBL" id="JACSNX010000011">
    <property type="protein sequence ID" value="MBM6851463.1"/>
    <property type="molecule type" value="Genomic_DNA"/>
</dbReference>
<organism evidence="3 4">
    <name type="scientific">Oscillibacter valericigenes</name>
    <dbReference type="NCBI Taxonomy" id="351091"/>
    <lineage>
        <taxon>Bacteria</taxon>
        <taxon>Bacillati</taxon>
        <taxon>Bacillota</taxon>
        <taxon>Clostridia</taxon>
        <taxon>Eubacteriales</taxon>
        <taxon>Oscillospiraceae</taxon>
        <taxon>Oscillibacter</taxon>
    </lineage>
</organism>
<dbReference type="Proteomes" id="UP000719500">
    <property type="component" value="Unassembled WGS sequence"/>
</dbReference>
<comment type="caution">
    <text evidence="3">The sequence shown here is derived from an EMBL/GenBank/DDBJ whole genome shotgun (WGS) entry which is preliminary data.</text>
</comment>
<name>A0ABS2FWP6_9FIRM</name>
<keyword evidence="4" id="KW-1185">Reference proteome</keyword>
<gene>
    <name evidence="3" type="ORF">H9X91_08450</name>
</gene>
<evidence type="ECO:0000313" key="3">
    <source>
        <dbReference type="EMBL" id="MBM6851463.1"/>
    </source>
</evidence>
<sequence length="321" mass="34555">MIRKLTLFLLTACMLLTLAACGGGTEEGALQSAQSQGNSSQEDDDASAGDLQPIALQGGIDQESAEAVPLDTKLAGKTGQDESRWYAFTTDTTENATYKITAVNQTPETSDLCLRVYDESGETIHDPYGSPLKAGQSGRAATLSLDLPPETTYYIKIWADKGDVIDYVLTVRSPEGQLPENNTAQPGPEPADGLEIQAATNQDDAQLIPLNAKLEGKVSRDKAQWYAFSTNSAENATYNLTTVNMTRGTGDLDLRVYDVYGDTLHDPYGSPLQAAQKGQAATLSLDLPPETTYYIRIWADKGDTIEYTLNIQAPDDPATQG</sequence>
<keyword evidence="2" id="KW-0732">Signal</keyword>
<dbReference type="PROSITE" id="PS51257">
    <property type="entry name" value="PROKAR_LIPOPROTEIN"/>
    <property type="match status" value="1"/>
</dbReference>
<evidence type="ECO:0000313" key="4">
    <source>
        <dbReference type="Proteomes" id="UP000719500"/>
    </source>
</evidence>
<evidence type="ECO:0000256" key="2">
    <source>
        <dbReference type="SAM" id="SignalP"/>
    </source>
</evidence>
<feature type="compositionally biased region" description="Polar residues" evidence="1">
    <location>
        <begin position="31"/>
        <end position="40"/>
    </location>
</feature>
<feature type="signal peptide" evidence="2">
    <location>
        <begin position="1"/>
        <end position="19"/>
    </location>
</feature>
<protein>
    <recommendedName>
        <fullName evidence="5">Peptidase C-terminal archaeal/bacterial domain-containing protein</fullName>
    </recommendedName>
</protein>
<accession>A0ABS2FWP6</accession>
<evidence type="ECO:0008006" key="5">
    <source>
        <dbReference type="Google" id="ProtNLM"/>
    </source>
</evidence>
<proteinExistence type="predicted"/>
<feature type="chain" id="PRO_5045637905" description="Peptidase C-terminal archaeal/bacterial domain-containing protein" evidence="2">
    <location>
        <begin position="20"/>
        <end position="321"/>
    </location>
</feature>
<dbReference type="Gene3D" id="2.60.120.380">
    <property type="match status" value="2"/>
</dbReference>
<reference evidence="3 4" key="1">
    <citation type="journal article" date="2021" name="Sci. Rep.">
        <title>The distribution of antibiotic resistance genes in chicken gut microbiota commensals.</title>
        <authorList>
            <person name="Juricova H."/>
            <person name="Matiasovicova J."/>
            <person name="Kubasova T."/>
            <person name="Cejkova D."/>
            <person name="Rychlik I."/>
        </authorList>
    </citation>
    <scope>NUCLEOTIDE SEQUENCE [LARGE SCALE GENOMIC DNA]</scope>
    <source>
        <strain evidence="3 4">An411</strain>
    </source>
</reference>
<evidence type="ECO:0000256" key="1">
    <source>
        <dbReference type="SAM" id="MobiDB-lite"/>
    </source>
</evidence>
<feature type="region of interest" description="Disordered" evidence="1">
    <location>
        <begin position="28"/>
        <end position="49"/>
    </location>
</feature>